<reference evidence="2 3" key="2">
    <citation type="submission" date="2018-11" db="EMBL/GenBank/DDBJ databases">
        <authorList>
            <consortium name="Pathogen Informatics"/>
        </authorList>
    </citation>
    <scope>NUCLEOTIDE SEQUENCE [LARGE SCALE GENOMIC DNA]</scope>
</reference>
<organism evidence="4">
    <name type="scientific">Thelazia callipaeda</name>
    <name type="common">Oriental eyeworm</name>
    <name type="synonym">Parasitic nematode</name>
    <dbReference type="NCBI Taxonomy" id="103827"/>
    <lineage>
        <taxon>Eukaryota</taxon>
        <taxon>Metazoa</taxon>
        <taxon>Ecdysozoa</taxon>
        <taxon>Nematoda</taxon>
        <taxon>Chromadorea</taxon>
        <taxon>Rhabditida</taxon>
        <taxon>Spirurina</taxon>
        <taxon>Spiruromorpha</taxon>
        <taxon>Thelazioidea</taxon>
        <taxon>Thelaziidae</taxon>
        <taxon>Thelazia</taxon>
    </lineage>
</organism>
<accession>A0A0N5CNK8</accession>
<reference evidence="4" key="1">
    <citation type="submission" date="2017-02" db="UniProtKB">
        <authorList>
            <consortium name="WormBaseParasite"/>
        </authorList>
    </citation>
    <scope>IDENTIFICATION</scope>
</reference>
<feature type="compositionally biased region" description="Basic and acidic residues" evidence="1">
    <location>
        <begin position="1"/>
        <end position="22"/>
    </location>
</feature>
<evidence type="ECO:0000313" key="4">
    <source>
        <dbReference type="WBParaSite" id="TCLT_0000177001-mRNA-1"/>
    </source>
</evidence>
<proteinExistence type="predicted"/>
<name>A0A0N5CNK8_THECL</name>
<evidence type="ECO:0000256" key="1">
    <source>
        <dbReference type="SAM" id="MobiDB-lite"/>
    </source>
</evidence>
<gene>
    <name evidence="2" type="ORF">TCLT_LOCUS1771</name>
</gene>
<keyword evidence="3" id="KW-1185">Reference proteome</keyword>
<feature type="compositionally biased region" description="Polar residues" evidence="1">
    <location>
        <begin position="28"/>
        <end position="37"/>
    </location>
</feature>
<sequence length="298" mass="34771">MTEPKMEQTVENKENYVDETKLGMKYSPVSSHQNLSSPIRKRPERSPSPVRRRAKIIAPNESYRQHAASLRLPNYSSFSSYMPIEKPKYSSVSLWMKDALYKTYPEHAARSTYTSMFDDIVSAGPFSRNLYSTSRLIERSRSRSREQQVATRLSRSDSYYNRRTLNYMPVTYRNRDFSTPPISTIRYAPSRSGSFLSFMEYSGQKQHELARSSSRLLAYDGLSRTSSRSSIEMFYNSGRLSRVDSYIRDMDRRFEYDFPSNYTRCSTFRSYLPQIYAPAAGYRVCCSLFIAKISNHHF</sequence>
<evidence type="ECO:0000313" key="2">
    <source>
        <dbReference type="EMBL" id="VDM97383.1"/>
    </source>
</evidence>
<protein>
    <submittedName>
        <fullName evidence="4">DUF4005 domain-containing protein</fullName>
    </submittedName>
</protein>
<evidence type="ECO:0000313" key="3">
    <source>
        <dbReference type="Proteomes" id="UP000276776"/>
    </source>
</evidence>
<dbReference type="EMBL" id="UYYF01000264">
    <property type="protein sequence ID" value="VDM97383.1"/>
    <property type="molecule type" value="Genomic_DNA"/>
</dbReference>
<dbReference type="WBParaSite" id="TCLT_0000177001-mRNA-1">
    <property type="protein sequence ID" value="TCLT_0000177001-mRNA-1"/>
    <property type="gene ID" value="TCLT_0000177001"/>
</dbReference>
<dbReference type="OrthoDB" id="5875849at2759"/>
<dbReference type="STRING" id="103827.A0A0N5CNK8"/>
<dbReference type="AlphaFoldDB" id="A0A0N5CNK8"/>
<dbReference type="Proteomes" id="UP000276776">
    <property type="component" value="Unassembled WGS sequence"/>
</dbReference>
<feature type="region of interest" description="Disordered" evidence="1">
    <location>
        <begin position="1"/>
        <end position="51"/>
    </location>
</feature>